<dbReference type="GO" id="GO:0046872">
    <property type="term" value="F:metal ion binding"/>
    <property type="evidence" value="ECO:0007669"/>
    <property type="project" value="UniProtKB-KW"/>
</dbReference>
<dbReference type="GO" id="GO:0051536">
    <property type="term" value="F:iron-sulfur cluster binding"/>
    <property type="evidence" value="ECO:0007669"/>
    <property type="project" value="UniProtKB-KW"/>
</dbReference>
<feature type="domain" description="Elp3/MiaA/NifB-like radical SAM core" evidence="6">
    <location>
        <begin position="59"/>
        <end position="286"/>
    </location>
</feature>
<evidence type="ECO:0000256" key="3">
    <source>
        <dbReference type="ARBA" id="ARBA00022723"/>
    </source>
</evidence>
<dbReference type="EMBL" id="JACIJP010000002">
    <property type="protein sequence ID" value="MBB6123711.1"/>
    <property type="molecule type" value="Genomic_DNA"/>
</dbReference>
<dbReference type="RefSeq" id="WP_184079093.1">
    <property type="nucleotide sequence ID" value="NZ_JACIJP010000002.1"/>
</dbReference>
<dbReference type="PANTHER" id="PTHR21180">
    <property type="entry name" value="ENDONUCLEASE/EXONUCLEASE/PHOSPHATASE FAMILY DOMAIN-CONTAINING PROTEIN 1"/>
    <property type="match status" value="1"/>
</dbReference>
<evidence type="ECO:0000313" key="8">
    <source>
        <dbReference type="Proteomes" id="UP000552700"/>
    </source>
</evidence>
<dbReference type="SUPFAM" id="SSF102114">
    <property type="entry name" value="Radical SAM enzymes"/>
    <property type="match status" value="1"/>
</dbReference>
<evidence type="ECO:0000256" key="2">
    <source>
        <dbReference type="ARBA" id="ARBA00022691"/>
    </source>
</evidence>
<organism evidence="7 8">
    <name type="scientific">Sphingobium subterraneum</name>
    <dbReference type="NCBI Taxonomy" id="627688"/>
    <lineage>
        <taxon>Bacteria</taxon>
        <taxon>Pseudomonadati</taxon>
        <taxon>Pseudomonadota</taxon>
        <taxon>Alphaproteobacteria</taxon>
        <taxon>Sphingomonadales</taxon>
        <taxon>Sphingomonadaceae</taxon>
        <taxon>Sphingobium</taxon>
    </lineage>
</organism>
<evidence type="ECO:0000256" key="1">
    <source>
        <dbReference type="ARBA" id="ARBA00001966"/>
    </source>
</evidence>
<keyword evidence="8" id="KW-1185">Reference proteome</keyword>
<comment type="cofactor">
    <cofactor evidence="1">
        <name>[4Fe-4S] cluster</name>
        <dbReference type="ChEBI" id="CHEBI:49883"/>
    </cofactor>
</comment>
<dbReference type="GO" id="GO:0003824">
    <property type="term" value="F:catalytic activity"/>
    <property type="evidence" value="ECO:0007669"/>
    <property type="project" value="InterPro"/>
</dbReference>
<keyword evidence="3" id="KW-0479">Metal-binding</keyword>
<evidence type="ECO:0000259" key="6">
    <source>
        <dbReference type="SMART" id="SM00729"/>
    </source>
</evidence>
<dbReference type="NCBIfam" id="TIGR03916">
    <property type="entry name" value="rSAM_link_UDG"/>
    <property type="match status" value="1"/>
</dbReference>
<comment type="caution">
    <text evidence="7">The sequence shown here is derived from an EMBL/GenBank/DDBJ whole genome shotgun (WGS) entry which is preliminary data.</text>
</comment>
<evidence type="ECO:0000313" key="7">
    <source>
        <dbReference type="EMBL" id="MBB6123711.1"/>
    </source>
</evidence>
<name>A0A841J671_9SPHN</name>
<dbReference type="SFLD" id="SFLDS00029">
    <property type="entry name" value="Radical_SAM"/>
    <property type="match status" value="1"/>
</dbReference>
<dbReference type="InterPro" id="IPR006638">
    <property type="entry name" value="Elp3/MiaA/NifB-like_rSAM"/>
</dbReference>
<keyword evidence="4" id="KW-0408">Iron</keyword>
<dbReference type="PANTHER" id="PTHR21180:SF9">
    <property type="entry name" value="TYPE II SECRETION SYSTEM PROTEIN K"/>
    <property type="match status" value="1"/>
</dbReference>
<dbReference type="InterPro" id="IPR013785">
    <property type="entry name" value="Aldolase_TIM"/>
</dbReference>
<dbReference type="SFLD" id="SFLDG01102">
    <property type="entry name" value="Uncharacterised_Radical_SAM_Su"/>
    <property type="match status" value="1"/>
</dbReference>
<dbReference type="SUPFAM" id="SSF47781">
    <property type="entry name" value="RuvA domain 2-like"/>
    <property type="match status" value="1"/>
</dbReference>
<sequence length="412" mass="46424">MAIASITERLEILADAAKYDASCASSGTAKRHSRDGKGIGSTQGMGICHAYAPDGRCISLLKVLLTNHCIFDCHYCVNRKSSNVRRARFTPKEVVDLTLSFYRRNYIEGLFLSSGIVKSSSHTMEQMIEVARSLREDHGFRGYIHLKTIPEADPALIEQAGLWADRVSINVELPTDAGLARLAPDKDSQQIEGAIGRIGDAIVEAKDARTRFRHAPRFAPAGQSTQMIVGADDANDSQIIGRANRLYDRYRLRRVYYSAFSPIPDASAVLPLKRPPLMREHRLYQSDWLIRFYGFSVTEVQQAADEGGMLPLDIDPKLAWALRHREDFPVDVNRGSREMLLRVPGLGTRAVDAILRARRHQRLRLDDLGRLTRSVTKLRPFVTTADWRPTLLIDRLDLRHRLAPPRQMELFG</sequence>
<evidence type="ECO:0000256" key="5">
    <source>
        <dbReference type="ARBA" id="ARBA00023014"/>
    </source>
</evidence>
<reference evidence="7 8" key="1">
    <citation type="submission" date="2020-08" db="EMBL/GenBank/DDBJ databases">
        <title>Genomic Encyclopedia of Type Strains, Phase IV (KMG-IV): sequencing the most valuable type-strain genomes for metagenomic binning, comparative biology and taxonomic classification.</title>
        <authorList>
            <person name="Goeker M."/>
        </authorList>
    </citation>
    <scope>NUCLEOTIDE SEQUENCE [LARGE SCALE GENOMIC DNA]</scope>
    <source>
        <strain evidence="7 8">DSM 102255</strain>
    </source>
</reference>
<protein>
    <submittedName>
        <fullName evidence="7">Putative DNA modification/repair radical SAM protein</fullName>
    </submittedName>
</protein>
<dbReference type="InterPro" id="IPR023874">
    <property type="entry name" value="DNA_rSAM_put"/>
</dbReference>
<dbReference type="InterPro" id="IPR007197">
    <property type="entry name" value="rSAM"/>
</dbReference>
<keyword evidence="5" id="KW-0411">Iron-sulfur</keyword>
<dbReference type="CDD" id="cd01335">
    <property type="entry name" value="Radical_SAM"/>
    <property type="match status" value="1"/>
</dbReference>
<proteinExistence type="predicted"/>
<dbReference type="Pfam" id="PF04055">
    <property type="entry name" value="Radical_SAM"/>
    <property type="match status" value="1"/>
</dbReference>
<accession>A0A841J671</accession>
<dbReference type="AlphaFoldDB" id="A0A841J671"/>
<dbReference type="SMART" id="SM00729">
    <property type="entry name" value="Elp3"/>
    <property type="match status" value="1"/>
</dbReference>
<gene>
    <name evidence="7" type="ORF">FHS92_001440</name>
</gene>
<dbReference type="InterPro" id="IPR051675">
    <property type="entry name" value="Endo/Exo/Phosphatase_dom_1"/>
</dbReference>
<dbReference type="Proteomes" id="UP000552700">
    <property type="component" value="Unassembled WGS sequence"/>
</dbReference>
<dbReference type="InterPro" id="IPR058240">
    <property type="entry name" value="rSAM_sf"/>
</dbReference>
<dbReference type="Gene3D" id="3.20.20.70">
    <property type="entry name" value="Aldolase class I"/>
    <property type="match status" value="1"/>
</dbReference>
<dbReference type="InterPro" id="IPR010994">
    <property type="entry name" value="RuvA_2-like"/>
</dbReference>
<evidence type="ECO:0000256" key="4">
    <source>
        <dbReference type="ARBA" id="ARBA00023004"/>
    </source>
</evidence>
<keyword evidence="2" id="KW-0949">S-adenosyl-L-methionine</keyword>